<dbReference type="AlphaFoldDB" id="A0A8J6PNU8"/>
<keyword evidence="8" id="KW-1185">Reference proteome</keyword>
<evidence type="ECO:0000256" key="2">
    <source>
        <dbReference type="ARBA" id="ARBA00022475"/>
    </source>
</evidence>
<feature type="transmembrane region" description="Helical" evidence="6">
    <location>
        <begin position="381"/>
        <end position="400"/>
    </location>
</feature>
<sequence>MAMSYMASGGSLIVASAAQLITFAILARFLGVEEFGLYVAVTAVTAIAIHLCGLGATECLVRRVARDKSIYPIMLGHNIILTVASSVVLVAIGLVVLPYFYPLSPDMAINVGATLLLLLTNIPLVRGILLTEQIFLGHSDFRSANKVVLSFGLARTAAAALACLVFGVNTIAEWVVWQFLCHVIVAAGCVYSLRNLGRPKYGIVGEEIKQGLYFSIPFIIRAVRQNADLLILGLVTAPEIVGSYSVARRILESSYLSVEAMNRLIYPGSARASMNGLHAAMGLVRKVAIAAVSISAATAITVFICAPLLPLLFGHEYVSMVDFVRILCWVVVPMAMWAIAVEALGAAGHHAVRATVMGGGSLVGAALTAWATWYAPPTGTFISFYVIEFMMVGISWAVLLRLARSSRSQSQEPVVDAPVEQGKGA</sequence>
<keyword evidence="5 6" id="KW-0472">Membrane</keyword>
<evidence type="ECO:0000256" key="1">
    <source>
        <dbReference type="ARBA" id="ARBA00004651"/>
    </source>
</evidence>
<dbReference type="InterPro" id="IPR002797">
    <property type="entry name" value="Polysacc_synth"/>
</dbReference>
<feature type="transmembrane region" description="Helical" evidence="6">
    <location>
        <begin position="147"/>
        <end position="168"/>
    </location>
</feature>
<feature type="transmembrane region" description="Helical" evidence="6">
    <location>
        <begin position="12"/>
        <end position="31"/>
    </location>
</feature>
<proteinExistence type="predicted"/>
<comment type="subcellular location">
    <subcellularLocation>
        <location evidence="1">Cell membrane</location>
        <topology evidence="1">Multi-pass membrane protein</topology>
    </subcellularLocation>
</comment>
<accession>A0A8J6PNU8</accession>
<name>A0A8J6PNU8_9HYPH</name>
<keyword evidence="3 6" id="KW-0812">Transmembrane</keyword>
<dbReference type="PANTHER" id="PTHR30250:SF31">
    <property type="entry name" value="INNER MEMBRANE PROTEIN YGHQ"/>
    <property type="match status" value="1"/>
</dbReference>
<feature type="transmembrane region" description="Helical" evidence="6">
    <location>
        <begin position="323"/>
        <end position="344"/>
    </location>
</feature>
<organism evidence="7 8">
    <name type="scientific">Oryzicola mucosus</name>
    <dbReference type="NCBI Taxonomy" id="2767425"/>
    <lineage>
        <taxon>Bacteria</taxon>
        <taxon>Pseudomonadati</taxon>
        <taxon>Pseudomonadota</taxon>
        <taxon>Alphaproteobacteria</taxon>
        <taxon>Hyphomicrobiales</taxon>
        <taxon>Phyllobacteriaceae</taxon>
        <taxon>Oryzicola</taxon>
    </lineage>
</organism>
<evidence type="ECO:0000256" key="3">
    <source>
        <dbReference type="ARBA" id="ARBA00022692"/>
    </source>
</evidence>
<evidence type="ECO:0000256" key="4">
    <source>
        <dbReference type="ARBA" id="ARBA00022989"/>
    </source>
</evidence>
<dbReference type="EMBL" id="JACVVX010000002">
    <property type="protein sequence ID" value="MBD0414930.1"/>
    <property type="molecule type" value="Genomic_DNA"/>
</dbReference>
<feature type="transmembrane region" description="Helical" evidence="6">
    <location>
        <begin position="287"/>
        <end position="311"/>
    </location>
</feature>
<reference evidence="7" key="1">
    <citation type="submission" date="2020-09" db="EMBL/GenBank/DDBJ databases">
        <title>Genome seq and assembly of Tianweitania sp.</title>
        <authorList>
            <person name="Chhetri G."/>
        </authorList>
    </citation>
    <scope>NUCLEOTIDE SEQUENCE</scope>
    <source>
        <strain evidence="7">Rool2</strain>
    </source>
</reference>
<feature type="transmembrane region" description="Helical" evidence="6">
    <location>
        <begin position="78"/>
        <end position="101"/>
    </location>
</feature>
<protein>
    <submittedName>
        <fullName evidence="7">Lipopolysaccharide biosynthesis protein</fullName>
    </submittedName>
</protein>
<feature type="transmembrane region" description="Helical" evidence="6">
    <location>
        <begin position="37"/>
        <end position="57"/>
    </location>
</feature>
<evidence type="ECO:0000313" key="8">
    <source>
        <dbReference type="Proteomes" id="UP000643405"/>
    </source>
</evidence>
<dbReference type="PANTHER" id="PTHR30250">
    <property type="entry name" value="PST FAMILY PREDICTED COLANIC ACID TRANSPORTER"/>
    <property type="match status" value="1"/>
</dbReference>
<comment type="caution">
    <text evidence="7">The sequence shown here is derived from an EMBL/GenBank/DDBJ whole genome shotgun (WGS) entry which is preliminary data.</text>
</comment>
<feature type="transmembrane region" description="Helical" evidence="6">
    <location>
        <begin position="356"/>
        <end position="375"/>
    </location>
</feature>
<feature type="transmembrane region" description="Helical" evidence="6">
    <location>
        <begin position="174"/>
        <end position="193"/>
    </location>
</feature>
<gene>
    <name evidence="7" type="ORF">ICI42_09710</name>
</gene>
<dbReference type="Pfam" id="PF01943">
    <property type="entry name" value="Polysacc_synt"/>
    <property type="match status" value="1"/>
</dbReference>
<dbReference type="InterPro" id="IPR050833">
    <property type="entry name" value="Poly_Biosynth_Transport"/>
</dbReference>
<keyword evidence="2" id="KW-1003">Cell membrane</keyword>
<keyword evidence="4 6" id="KW-1133">Transmembrane helix</keyword>
<dbReference type="Proteomes" id="UP000643405">
    <property type="component" value="Unassembled WGS sequence"/>
</dbReference>
<evidence type="ECO:0000256" key="6">
    <source>
        <dbReference type="SAM" id="Phobius"/>
    </source>
</evidence>
<evidence type="ECO:0000313" key="7">
    <source>
        <dbReference type="EMBL" id="MBD0414930.1"/>
    </source>
</evidence>
<evidence type="ECO:0000256" key="5">
    <source>
        <dbReference type="ARBA" id="ARBA00023136"/>
    </source>
</evidence>
<feature type="transmembrane region" description="Helical" evidence="6">
    <location>
        <begin position="107"/>
        <end position="126"/>
    </location>
</feature>
<dbReference type="GO" id="GO:0005886">
    <property type="term" value="C:plasma membrane"/>
    <property type="evidence" value="ECO:0007669"/>
    <property type="project" value="UniProtKB-SubCell"/>
</dbReference>